<accession>A0ABN9U7H9</accession>
<dbReference type="PANTHER" id="PTHR43737:SF1">
    <property type="entry name" value="DUF1501 DOMAIN-CONTAINING PROTEIN"/>
    <property type="match status" value="1"/>
</dbReference>
<dbReference type="PANTHER" id="PTHR43737">
    <property type="entry name" value="BLL7424 PROTEIN"/>
    <property type="match status" value="1"/>
</dbReference>
<dbReference type="EMBL" id="CAUYUJ010015513">
    <property type="protein sequence ID" value="CAK0855041.1"/>
    <property type="molecule type" value="Genomic_DNA"/>
</dbReference>
<protein>
    <recommendedName>
        <fullName evidence="4">DUF1501 domain-containing protein</fullName>
    </recommendedName>
</protein>
<dbReference type="Pfam" id="PF07394">
    <property type="entry name" value="DUF1501"/>
    <property type="match status" value="1"/>
</dbReference>
<evidence type="ECO:0000313" key="3">
    <source>
        <dbReference type="Proteomes" id="UP001189429"/>
    </source>
</evidence>
<feature type="compositionally biased region" description="Pro residues" evidence="1">
    <location>
        <begin position="170"/>
        <end position="211"/>
    </location>
</feature>
<evidence type="ECO:0000256" key="1">
    <source>
        <dbReference type="SAM" id="MobiDB-lite"/>
    </source>
</evidence>
<name>A0ABN9U7H9_9DINO</name>
<feature type="region of interest" description="Disordered" evidence="1">
    <location>
        <begin position="166"/>
        <end position="217"/>
    </location>
</feature>
<dbReference type="InterPro" id="IPR010869">
    <property type="entry name" value="DUF1501"/>
</dbReference>
<sequence length="217" mass="23226">MRGFDTHNALEEVLEEKFAELNAALEDFVAELRGQGVFDSVVLVTSSDFGRTLSSNGRGSDHGWAGNHLVLGGSVNGGHIFNRFDRGVGGFPESLLDGNSMDVGRGRMIPQYPWESVMVPIAQWLCGESSSRASVGWLNSVFPNLANFNTSEHIIHAETLFAGFELVTPSPTPSGPSPSPTPSPSPIPSPSPTPSPTPTPRRAPRRAPPPTLHRAPH</sequence>
<organism evidence="2 3">
    <name type="scientific">Prorocentrum cordatum</name>
    <dbReference type="NCBI Taxonomy" id="2364126"/>
    <lineage>
        <taxon>Eukaryota</taxon>
        <taxon>Sar</taxon>
        <taxon>Alveolata</taxon>
        <taxon>Dinophyceae</taxon>
        <taxon>Prorocentrales</taxon>
        <taxon>Prorocentraceae</taxon>
        <taxon>Prorocentrum</taxon>
    </lineage>
</organism>
<evidence type="ECO:0000313" key="2">
    <source>
        <dbReference type="EMBL" id="CAK0855041.1"/>
    </source>
</evidence>
<reference evidence="2" key="1">
    <citation type="submission" date="2023-10" db="EMBL/GenBank/DDBJ databases">
        <authorList>
            <person name="Chen Y."/>
            <person name="Shah S."/>
            <person name="Dougan E. K."/>
            <person name="Thang M."/>
            <person name="Chan C."/>
        </authorList>
    </citation>
    <scope>NUCLEOTIDE SEQUENCE [LARGE SCALE GENOMIC DNA]</scope>
</reference>
<comment type="caution">
    <text evidence="2">The sequence shown here is derived from an EMBL/GenBank/DDBJ whole genome shotgun (WGS) entry which is preliminary data.</text>
</comment>
<evidence type="ECO:0008006" key="4">
    <source>
        <dbReference type="Google" id="ProtNLM"/>
    </source>
</evidence>
<gene>
    <name evidence="2" type="ORF">PCOR1329_LOCUS45887</name>
</gene>
<proteinExistence type="predicted"/>
<dbReference type="Proteomes" id="UP001189429">
    <property type="component" value="Unassembled WGS sequence"/>
</dbReference>
<keyword evidence="3" id="KW-1185">Reference proteome</keyword>